<keyword evidence="2" id="KW-1185">Reference proteome</keyword>
<evidence type="ECO:0000313" key="2">
    <source>
        <dbReference type="Proteomes" id="UP000664480"/>
    </source>
</evidence>
<reference evidence="1 2" key="1">
    <citation type="submission" date="2021-03" db="EMBL/GenBank/DDBJ databases">
        <title>novel species isolated from a fishpond in China.</title>
        <authorList>
            <person name="Lu H."/>
            <person name="Cai Z."/>
        </authorList>
    </citation>
    <scope>NUCLEOTIDE SEQUENCE [LARGE SCALE GENOMIC DNA]</scope>
    <source>
        <strain evidence="1 2">YJ13C</strain>
    </source>
</reference>
<dbReference type="InterPro" id="IPR024530">
    <property type="entry name" value="QSregVF_b"/>
</dbReference>
<protein>
    <submittedName>
        <fullName evidence="1">DUF3820 family protein</fullName>
    </submittedName>
</protein>
<dbReference type="Proteomes" id="UP000664480">
    <property type="component" value="Unassembled WGS sequence"/>
</dbReference>
<organism evidence="1 2">
    <name type="scientific">Algoriphagus pacificus</name>
    <dbReference type="NCBI Taxonomy" id="2811234"/>
    <lineage>
        <taxon>Bacteria</taxon>
        <taxon>Pseudomonadati</taxon>
        <taxon>Bacteroidota</taxon>
        <taxon>Cytophagia</taxon>
        <taxon>Cytophagales</taxon>
        <taxon>Cyclobacteriaceae</taxon>
        <taxon>Algoriphagus</taxon>
    </lineage>
</organism>
<name>A0ABS3CA29_9BACT</name>
<dbReference type="EMBL" id="JAFKCU010000001">
    <property type="protein sequence ID" value="MBN7813967.1"/>
    <property type="molecule type" value="Genomic_DNA"/>
</dbReference>
<gene>
    <name evidence="1" type="ORF">J0A69_00945</name>
</gene>
<evidence type="ECO:0000313" key="1">
    <source>
        <dbReference type="EMBL" id="MBN7813967.1"/>
    </source>
</evidence>
<dbReference type="Pfam" id="PF12843">
    <property type="entry name" value="QSregVF_b"/>
    <property type="match status" value="1"/>
</dbReference>
<sequence length="80" mass="9495">MIHDLIQPDRTFLIKLAHTKMPFGKYKGRYLIDLPEPYVIWYHSKGFPEGKLGEMLQTIYEVKVNGLEDLIRNIKKNYPM</sequence>
<comment type="caution">
    <text evidence="1">The sequence shown here is derived from an EMBL/GenBank/DDBJ whole genome shotgun (WGS) entry which is preliminary data.</text>
</comment>
<accession>A0ABS3CA29</accession>
<proteinExistence type="predicted"/>